<dbReference type="PANTHER" id="PTHR36109">
    <property type="entry name" value="MEMBRANE PROTEIN-RELATED"/>
    <property type="match status" value="1"/>
</dbReference>
<dbReference type="OrthoDB" id="515952at2"/>
<dbReference type="RefSeq" id="WP_103931019.1">
    <property type="nucleotide sequence ID" value="NZ_FNVA01000001.1"/>
</dbReference>
<gene>
    <name evidence="3" type="ORF">SAMN05421819_0021</name>
</gene>
<feature type="domain" description="General stress protein 17M-like" evidence="2">
    <location>
        <begin position="7"/>
        <end position="74"/>
    </location>
</feature>
<keyword evidence="1" id="KW-0812">Transmembrane</keyword>
<organism evidence="3 4">
    <name type="scientific">Bryocella elongata</name>
    <dbReference type="NCBI Taxonomy" id="863522"/>
    <lineage>
        <taxon>Bacteria</taxon>
        <taxon>Pseudomonadati</taxon>
        <taxon>Acidobacteriota</taxon>
        <taxon>Terriglobia</taxon>
        <taxon>Terriglobales</taxon>
        <taxon>Acidobacteriaceae</taxon>
        <taxon>Bryocella</taxon>
    </lineage>
</organism>
<protein>
    <recommendedName>
        <fullName evidence="2">General stress protein 17M-like domain-containing protein</fullName>
    </recommendedName>
</protein>
<reference evidence="3 4" key="1">
    <citation type="submission" date="2016-10" db="EMBL/GenBank/DDBJ databases">
        <authorList>
            <person name="de Groot N.N."/>
        </authorList>
    </citation>
    <scope>NUCLEOTIDE SEQUENCE [LARGE SCALE GENOMIC DNA]</scope>
    <source>
        <strain evidence="3 4">DSM 22489</strain>
    </source>
</reference>
<evidence type="ECO:0000313" key="4">
    <source>
        <dbReference type="Proteomes" id="UP000236728"/>
    </source>
</evidence>
<dbReference type="PANTHER" id="PTHR36109:SF2">
    <property type="entry name" value="MEMBRANE PROTEIN"/>
    <property type="match status" value="1"/>
</dbReference>
<feature type="transmembrane region" description="Helical" evidence="1">
    <location>
        <begin position="94"/>
        <end position="119"/>
    </location>
</feature>
<dbReference type="InterPro" id="IPR052948">
    <property type="entry name" value="Low_temp-induced_all0457"/>
</dbReference>
<evidence type="ECO:0000313" key="3">
    <source>
        <dbReference type="EMBL" id="SEF43845.1"/>
    </source>
</evidence>
<evidence type="ECO:0000259" key="2">
    <source>
        <dbReference type="Pfam" id="PF11181"/>
    </source>
</evidence>
<keyword evidence="1" id="KW-0472">Membrane</keyword>
<accession>A0A1H5RZT6</accession>
<keyword evidence="1" id="KW-1133">Transmembrane helix</keyword>
<evidence type="ECO:0000256" key="1">
    <source>
        <dbReference type="SAM" id="Phobius"/>
    </source>
</evidence>
<dbReference type="InterPro" id="IPR025889">
    <property type="entry name" value="GSP17M-like_dom"/>
</dbReference>
<name>A0A1H5RZT6_9BACT</name>
<proteinExistence type="predicted"/>
<dbReference type="Pfam" id="PF11181">
    <property type="entry name" value="YflT"/>
    <property type="match status" value="1"/>
</dbReference>
<feature type="transmembrane region" description="Helical" evidence="1">
    <location>
        <begin position="63"/>
        <end position="82"/>
    </location>
</feature>
<dbReference type="Proteomes" id="UP000236728">
    <property type="component" value="Unassembled WGS sequence"/>
</dbReference>
<sequence>MSAVNSIVAIYSTHEQAEAAVKELQQSGVDMKSLSIAAKNTHTDEHVIGYYNAGDRMKYWGKLGAFWGGFWGLLFGSAMFAIPGIGPILVAGPLVAWIIAGLEGAVVVGGVSAVGAGLVSIGIPKDSVLQYDTALKTDKFLLIVHGSPDQVEHAKTIIEGTEHTSYTVHGETVTA</sequence>
<dbReference type="EMBL" id="FNVA01000001">
    <property type="protein sequence ID" value="SEF43845.1"/>
    <property type="molecule type" value="Genomic_DNA"/>
</dbReference>
<dbReference type="AlphaFoldDB" id="A0A1H5RZT6"/>
<keyword evidence="4" id="KW-1185">Reference proteome</keyword>